<evidence type="ECO:0000313" key="1">
    <source>
        <dbReference type="EMBL" id="GAA2351831.1"/>
    </source>
</evidence>
<protein>
    <submittedName>
        <fullName evidence="1">Uncharacterized protein</fullName>
    </submittedName>
</protein>
<name>A0ABN3GHL6_9ACTN</name>
<gene>
    <name evidence="1" type="ORF">GCM10010403_51960</name>
</gene>
<keyword evidence="2" id="KW-1185">Reference proteome</keyword>
<proteinExistence type="predicted"/>
<evidence type="ECO:0000313" key="2">
    <source>
        <dbReference type="Proteomes" id="UP001501584"/>
    </source>
</evidence>
<comment type="caution">
    <text evidence="1">The sequence shown here is derived from an EMBL/GenBank/DDBJ whole genome shotgun (WGS) entry which is preliminary data.</text>
</comment>
<accession>A0ABN3GHL6</accession>
<organism evidence="1 2">
    <name type="scientific">Glycomyces rutgersensis</name>
    <dbReference type="NCBI Taxonomy" id="58115"/>
    <lineage>
        <taxon>Bacteria</taxon>
        <taxon>Bacillati</taxon>
        <taxon>Actinomycetota</taxon>
        <taxon>Actinomycetes</taxon>
        <taxon>Glycomycetales</taxon>
        <taxon>Glycomycetaceae</taxon>
        <taxon>Glycomyces</taxon>
    </lineage>
</organism>
<sequence length="78" mass="8759">MDTLTRPLHTTATQHHPGQFEVAFKKCLMDQLKPRVPEALENSVEAIADVLVDQIAAGTDYDDLDVSGHIESWAEERR</sequence>
<dbReference type="RefSeq" id="WP_310283705.1">
    <property type="nucleotide sequence ID" value="NZ_BAAASX010000029.1"/>
</dbReference>
<dbReference type="EMBL" id="BAAASX010000029">
    <property type="protein sequence ID" value="GAA2351831.1"/>
    <property type="molecule type" value="Genomic_DNA"/>
</dbReference>
<reference evidence="1 2" key="1">
    <citation type="journal article" date="2019" name="Int. J. Syst. Evol. Microbiol.">
        <title>The Global Catalogue of Microorganisms (GCM) 10K type strain sequencing project: providing services to taxonomists for standard genome sequencing and annotation.</title>
        <authorList>
            <consortium name="The Broad Institute Genomics Platform"/>
            <consortium name="The Broad Institute Genome Sequencing Center for Infectious Disease"/>
            <person name="Wu L."/>
            <person name="Ma J."/>
        </authorList>
    </citation>
    <scope>NUCLEOTIDE SEQUENCE [LARGE SCALE GENOMIC DNA]</scope>
    <source>
        <strain evidence="1 2">JCM 6238</strain>
    </source>
</reference>
<dbReference type="Proteomes" id="UP001501584">
    <property type="component" value="Unassembled WGS sequence"/>
</dbReference>